<name>A0A7M3DWE8_RHILE</name>
<accession>A0A7M3DWE8</accession>
<gene>
    <name evidence="1" type="ORF">ELH90_15560</name>
</gene>
<evidence type="ECO:0000313" key="2">
    <source>
        <dbReference type="Proteomes" id="UP000292974"/>
    </source>
</evidence>
<reference evidence="1 2" key="1">
    <citation type="submission" date="2019-02" db="EMBL/GenBank/DDBJ databases">
        <title>The genomic architecture of introgression among sibling species of bacteria.</title>
        <authorList>
            <person name="Cavassim M.I.A."/>
            <person name="Moeskjaer S."/>
            <person name="Moslemi C."/>
            <person name="Fields B."/>
            <person name="Bachmann A."/>
            <person name="Vilhjalmsson B."/>
            <person name="Schierup M.H."/>
            <person name="Young J.P.W."/>
            <person name="Andersen S.U."/>
        </authorList>
    </citation>
    <scope>NUCLEOTIDE SEQUENCE [LARGE SCALE GENOMIC DNA]</scope>
    <source>
        <strain evidence="1 2">SM135B</strain>
    </source>
</reference>
<dbReference type="EMBL" id="SIOP01000001">
    <property type="protein sequence ID" value="TAY52942.1"/>
    <property type="molecule type" value="Genomic_DNA"/>
</dbReference>
<dbReference type="Proteomes" id="UP000292974">
    <property type="component" value="Unassembled WGS sequence"/>
</dbReference>
<dbReference type="AlphaFoldDB" id="A0A7M3DWE8"/>
<dbReference type="RefSeq" id="WP_130716682.1">
    <property type="nucleotide sequence ID" value="NZ_SIOP01000001.1"/>
</dbReference>
<sequence length="219" mass="24996">MSKEPDFFPKAWPTIKATLAPDASPEQWDAAIGRCLDTRLKLRYFDPIEAITASRKLKGEGFLILTIQCSILEFLASLRRGWNYRQGAGWGIDFEYGGSKRLYVEFLCQNPPFSDWFPTEERAEDFYKNIRCGLVHEAQTKDGWVVKAGKSQHPLIDFDAKVINRDEFGRAINSYLADYRHALRGDQNLQDAFKRKFDNIYFHATAAPGFVTAAEVASQ</sequence>
<comment type="caution">
    <text evidence="1">The sequence shown here is derived from an EMBL/GenBank/DDBJ whole genome shotgun (WGS) entry which is preliminary data.</text>
</comment>
<evidence type="ECO:0000313" key="1">
    <source>
        <dbReference type="EMBL" id="TAY52942.1"/>
    </source>
</evidence>
<proteinExistence type="predicted"/>
<organism evidence="1 2">
    <name type="scientific">Rhizobium leguminosarum</name>
    <dbReference type="NCBI Taxonomy" id="384"/>
    <lineage>
        <taxon>Bacteria</taxon>
        <taxon>Pseudomonadati</taxon>
        <taxon>Pseudomonadota</taxon>
        <taxon>Alphaproteobacteria</taxon>
        <taxon>Hyphomicrobiales</taxon>
        <taxon>Rhizobiaceae</taxon>
        <taxon>Rhizobium/Agrobacterium group</taxon>
        <taxon>Rhizobium</taxon>
    </lineage>
</organism>
<protein>
    <submittedName>
        <fullName evidence="1">Uncharacterized protein</fullName>
    </submittedName>
</protein>